<comment type="caution">
    <text evidence="1">The sequence shown here is derived from an EMBL/GenBank/DDBJ whole genome shotgun (WGS) entry which is preliminary data.</text>
</comment>
<accession>A0AAE1A5C2</accession>
<sequence length="264" mass="29225">MSGIDVLIPGATERVWPRGEVVGCKNGPITEPTPRNDINPSIIAASKTAVADQCTCSRFTSLGASAIFVYSNKSSTPGPIYRTGRTSKSSQRAVDVYPSPYTASLPELTQQRLTVPVNLILPALIQTPTPAVYVGALEENCIRVNLLDVRRGGAGMRFFAIWDVRTPCDMWYLQFAPQYKYKIRRVFVLVYEKRGLGLRYLIEFNDTDLVVTVVVLDRIIAGSQQHNCEQDRGPSVVDWDGGPSVVEWPLGCVVTPTWHRPGRL</sequence>
<reference evidence="1" key="1">
    <citation type="journal article" date="2023" name="G3 (Bethesda)">
        <title>A reference genome for the long-term kleptoplast-retaining sea slug Elysia crispata morphotype clarki.</title>
        <authorList>
            <person name="Eastman K.E."/>
            <person name="Pendleton A.L."/>
            <person name="Shaikh M.A."/>
            <person name="Suttiyut T."/>
            <person name="Ogas R."/>
            <person name="Tomko P."/>
            <person name="Gavelis G."/>
            <person name="Widhalm J.R."/>
            <person name="Wisecaver J.H."/>
        </authorList>
    </citation>
    <scope>NUCLEOTIDE SEQUENCE</scope>
    <source>
        <strain evidence="1">ECLA1</strain>
    </source>
</reference>
<dbReference type="AlphaFoldDB" id="A0AAE1A5C2"/>
<dbReference type="Proteomes" id="UP001283361">
    <property type="component" value="Unassembled WGS sequence"/>
</dbReference>
<evidence type="ECO:0000313" key="1">
    <source>
        <dbReference type="EMBL" id="KAK3781375.1"/>
    </source>
</evidence>
<organism evidence="1 2">
    <name type="scientific">Elysia crispata</name>
    <name type="common">lettuce slug</name>
    <dbReference type="NCBI Taxonomy" id="231223"/>
    <lineage>
        <taxon>Eukaryota</taxon>
        <taxon>Metazoa</taxon>
        <taxon>Spiralia</taxon>
        <taxon>Lophotrochozoa</taxon>
        <taxon>Mollusca</taxon>
        <taxon>Gastropoda</taxon>
        <taxon>Heterobranchia</taxon>
        <taxon>Euthyneura</taxon>
        <taxon>Panpulmonata</taxon>
        <taxon>Sacoglossa</taxon>
        <taxon>Placobranchoidea</taxon>
        <taxon>Plakobranchidae</taxon>
        <taxon>Elysia</taxon>
    </lineage>
</organism>
<name>A0AAE1A5C2_9GAST</name>
<gene>
    <name evidence="1" type="ORF">RRG08_019001</name>
</gene>
<dbReference type="EMBL" id="JAWDGP010002624">
    <property type="protein sequence ID" value="KAK3781375.1"/>
    <property type="molecule type" value="Genomic_DNA"/>
</dbReference>
<keyword evidence="2" id="KW-1185">Reference proteome</keyword>
<protein>
    <submittedName>
        <fullName evidence="1">Uncharacterized protein</fullName>
    </submittedName>
</protein>
<proteinExistence type="predicted"/>
<evidence type="ECO:0000313" key="2">
    <source>
        <dbReference type="Proteomes" id="UP001283361"/>
    </source>
</evidence>